<dbReference type="PROSITE" id="PS50157">
    <property type="entry name" value="ZINC_FINGER_C2H2_2"/>
    <property type="match status" value="1"/>
</dbReference>
<evidence type="ECO:0000313" key="11">
    <source>
        <dbReference type="Proteomes" id="UP000792457"/>
    </source>
</evidence>
<keyword evidence="3" id="KW-0677">Repeat</keyword>
<comment type="subcellular location">
    <subcellularLocation>
        <location evidence="1">Nucleus</location>
    </subcellularLocation>
</comment>
<dbReference type="AlphaFoldDB" id="A0A8K0KU36"/>
<dbReference type="EMBL" id="KZ310012">
    <property type="protein sequence ID" value="KAG8239801.1"/>
    <property type="molecule type" value="Genomic_DNA"/>
</dbReference>
<evidence type="ECO:0000256" key="4">
    <source>
        <dbReference type="ARBA" id="ARBA00022771"/>
    </source>
</evidence>
<dbReference type="GO" id="GO:0000981">
    <property type="term" value="F:DNA-binding transcription factor activity, RNA polymerase II-specific"/>
    <property type="evidence" value="ECO:0007669"/>
    <property type="project" value="TreeGrafter"/>
</dbReference>
<evidence type="ECO:0000256" key="8">
    <source>
        <dbReference type="PROSITE-ProRule" id="PRU00042"/>
    </source>
</evidence>
<keyword evidence="2" id="KW-0479">Metal-binding</keyword>
<reference evidence="10" key="1">
    <citation type="submission" date="2013-04" db="EMBL/GenBank/DDBJ databases">
        <authorList>
            <person name="Qu J."/>
            <person name="Murali S.C."/>
            <person name="Bandaranaike D."/>
            <person name="Bellair M."/>
            <person name="Blankenburg K."/>
            <person name="Chao H."/>
            <person name="Dinh H."/>
            <person name="Doddapaneni H."/>
            <person name="Downs B."/>
            <person name="Dugan-Rocha S."/>
            <person name="Elkadiri S."/>
            <person name="Gnanaolivu R.D."/>
            <person name="Hernandez B."/>
            <person name="Javaid M."/>
            <person name="Jayaseelan J.C."/>
            <person name="Lee S."/>
            <person name="Li M."/>
            <person name="Ming W."/>
            <person name="Munidasa M."/>
            <person name="Muniz J."/>
            <person name="Nguyen L."/>
            <person name="Ongeri F."/>
            <person name="Osuji N."/>
            <person name="Pu L.-L."/>
            <person name="Puazo M."/>
            <person name="Qu C."/>
            <person name="Quiroz J."/>
            <person name="Raj R."/>
            <person name="Weissenberger G."/>
            <person name="Xin Y."/>
            <person name="Zou X."/>
            <person name="Han Y."/>
            <person name="Richards S."/>
            <person name="Worley K."/>
            <person name="Muzny D."/>
            <person name="Gibbs R."/>
        </authorList>
    </citation>
    <scope>NUCLEOTIDE SEQUENCE</scope>
    <source>
        <strain evidence="10">Sampled in the wild</strain>
    </source>
</reference>
<dbReference type="PANTHER" id="PTHR24388">
    <property type="entry name" value="ZINC FINGER PROTEIN"/>
    <property type="match status" value="1"/>
</dbReference>
<name>A0A8K0KU36_LADFU</name>
<evidence type="ECO:0000256" key="6">
    <source>
        <dbReference type="ARBA" id="ARBA00023242"/>
    </source>
</evidence>
<keyword evidence="11" id="KW-1185">Reference proteome</keyword>
<dbReference type="GO" id="GO:0005634">
    <property type="term" value="C:nucleus"/>
    <property type="evidence" value="ECO:0007669"/>
    <property type="project" value="UniProtKB-SubCell"/>
</dbReference>
<dbReference type="InterPro" id="IPR050527">
    <property type="entry name" value="Snail/Krueppel_Znf"/>
</dbReference>
<evidence type="ECO:0000256" key="7">
    <source>
        <dbReference type="ARBA" id="ARBA00037948"/>
    </source>
</evidence>
<feature type="domain" description="C2H2-type" evidence="9">
    <location>
        <begin position="57"/>
        <end position="84"/>
    </location>
</feature>
<evidence type="ECO:0000256" key="5">
    <source>
        <dbReference type="ARBA" id="ARBA00022833"/>
    </source>
</evidence>
<dbReference type="SMART" id="SM00355">
    <property type="entry name" value="ZnF_C2H2"/>
    <property type="match status" value="3"/>
</dbReference>
<proteinExistence type="inferred from homology"/>
<dbReference type="InterPro" id="IPR036236">
    <property type="entry name" value="Znf_C2H2_sf"/>
</dbReference>
<evidence type="ECO:0000256" key="3">
    <source>
        <dbReference type="ARBA" id="ARBA00022737"/>
    </source>
</evidence>
<keyword evidence="6" id="KW-0539">Nucleus</keyword>
<dbReference type="Gene3D" id="3.30.160.60">
    <property type="entry name" value="Classic Zinc Finger"/>
    <property type="match status" value="2"/>
</dbReference>
<dbReference type="OrthoDB" id="8113227at2759"/>
<evidence type="ECO:0000256" key="1">
    <source>
        <dbReference type="ARBA" id="ARBA00004123"/>
    </source>
</evidence>
<keyword evidence="5" id="KW-0862">Zinc</keyword>
<evidence type="ECO:0000259" key="9">
    <source>
        <dbReference type="PROSITE" id="PS50157"/>
    </source>
</evidence>
<dbReference type="InterPro" id="IPR013087">
    <property type="entry name" value="Znf_C2H2_type"/>
</dbReference>
<evidence type="ECO:0000313" key="10">
    <source>
        <dbReference type="EMBL" id="KAG8239801.1"/>
    </source>
</evidence>
<dbReference type="GO" id="GO:0000978">
    <property type="term" value="F:RNA polymerase II cis-regulatory region sequence-specific DNA binding"/>
    <property type="evidence" value="ECO:0007669"/>
    <property type="project" value="TreeGrafter"/>
</dbReference>
<organism evidence="10 11">
    <name type="scientific">Ladona fulva</name>
    <name type="common">Scarce chaser dragonfly</name>
    <name type="synonym">Libellula fulva</name>
    <dbReference type="NCBI Taxonomy" id="123851"/>
    <lineage>
        <taxon>Eukaryota</taxon>
        <taxon>Metazoa</taxon>
        <taxon>Ecdysozoa</taxon>
        <taxon>Arthropoda</taxon>
        <taxon>Hexapoda</taxon>
        <taxon>Insecta</taxon>
        <taxon>Pterygota</taxon>
        <taxon>Palaeoptera</taxon>
        <taxon>Odonata</taxon>
        <taxon>Epiprocta</taxon>
        <taxon>Anisoptera</taxon>
        <taxon>Libelluloidea</taxon>
        <taxon>Libellulidae</taxon>
        <taxon>Ladona</taxon>
    </lineage>
</organism>
<evidence type="ECO:0000256" key="2">
    <source>
        <dbReference type="ARBA" id="ARBA00022723"/>
    </source>
</evidence>
<accession>A0A8K0KU36</accession>
<gene>
    <name evidence="10" type="ORF">J437_LFUL019052</name>
</gene>
<comment type="caution">
    <text evidence="10">The sequence shown here is derived from an EMBL/GenBank/DDBJ whole genome shotgun (WGS) entry which is preliminary data.</text>
</comment>
<dbReference type="SUPFAM" id="SSF57667">
    <property type="entry name" value="beta-beta-alpha zinc fingers"/>
    <property type="match status" value="1"/>
</dbReference>
<dbReference type="PANTHER" id="PTHR24388:SF54">
    <property type="entry name" value="PROTEIN ESCARGOT"/>
    <property type="match status" value="1"/>
</dbReference>
<dbReference type="FunFam" id="3.30.160.60:FF:000604">
    <property type="entry name" value="Histone H4 transcription factor-like Protein"/>
    <property type="match status" value="1"/>
</dbReference>
<keyword evidence="4 8" id="KW-0863">Zinc-finger</keyword>
<dbReference type="GO" id="GO:0008270">
    <property type="term" value="F:zinc ion binding"/>
    <property type="evidence" value="ECO:0007669"/>
    <property type="project" value="UniProtKB-KW"/>
</dbReference>
<protein>
    <recommendedName>
        <fullName evidence="9">C2H2-type domain-containing protein</fullName>
    </recommendedName>
</protein>
<sequence>MKTGDIAPKEEGYGSERECLRCYHCGEKRSSKEELREHIYSKQNGGDIGSGTGEKPFKCHLCNYKTSRRFRFKEHFYTHTGEKPYKCDVCEFSAARERCLKIHAQITLQLYEMRQLNKSIFQWN</sequence>
<comment type="similarity">
    <text evidence="7">Belongs to the snail C2H2-type zinc-finger protein family.</text>
</comment>
<reference evidence="10" key="2">
    <citation type="submission" date="2017-10" db="EMBL/GenBank/DDBJ databases">
        <title>Ladona fulva Genome sequencing and assembly.</title>
        <authorList>
            <person name="Murali S."/>
            <person name="Richards S."/>
            <person name="Bandaranaike D."/>
            <person name="Bellair M."/>
            <person name="Blankenburg K."/>
            <person name="Chao H."/>
            <person name="Dinh H."/>
            <person name="Doddapaneni H."/>
            <person name="Dugan-Rocha S."/>
            <person name="Elkadiri S."/>
            <person name="Gnanaolivu R."/>
            <person name="Hernandez B."/>
            <person name="Skinner E."/>
            <person name="Javaid M."/>
            <person name="Lee S."/>
            <person name="Li M."/>
            <person name="Ming W."/>
            <person name="Munidasa M."/>
            <person name="Muniz J."/>
            <person name="Nguyen L."/>
            <person name="Hughes D."/>
            <person name="Osuji N."/>
            <person name="Pu L.-L."/>
            <person name="Puazo M."/>
            <person name="Qu C."/>
            <person name="Quiroz J."/>
            <person name="Raj R."/>
            <person name="Weissenberger G."/>
            <person name="Xin Y."/>
            <person name="Zou X."/>
            <person name="Han Y."/>
            <person name="Worley K."/>
            <person name="Muzny D."/>
            <person name="Gibbs R."/>
        </authorList>
    </citation>
    <scope>NUCLEOTIDE SEQUENCE</scope>
    <source>
        <strain evidence="10">Sampled in the wild</strain>
    </source>
</reference>
<dbReference type="Proteomes" id="UP000792457">
    <property type="component" value="Unassembled WGS sequence"/>
</dbReference>